<gene>
    <name evidence="1" type="ORF">ALC57_12875</name>
</gene>
<organism evidence="1 2">
    <name type="scientific">Trachymyrmex cornetzi</name>
    <dbReference type="NCBI Taxonomy" id="471704"/>
    <lineage>
        <taxon>Eukaryota</taxon>
        <taxon>Metazoa</taxon>
        <taxon>Ecdysozoa</taxon>
        <taxon>Arthropoda</taxon>
        <taxon>Hexapoda</taxon>
        <taxon>Insecta</taxon>
        <taxon>Pterygota</taxon>
        <taxon>Neoptera</taxon>
        <taxon>Endopterygota</taxon>
        <taxon>Hymenoptera</taxon>
        <taxon>Apocrita</taxon>
        <taxon>Aculeata</taxon>
        <taxon>Formicoidea</taxon>
        <taxon>Formicidae</taxon>
        <taxon>Myrmicinae</taxon>
        <taxon>Trachymyrmex</taxon>
    </lineage>
</organism>
<protein>
    <recommendedName>
        <fullName evidence="3">Transposable element P transposase</fullName>
    </recommendedName>
</protein>
<evidence type="ECO:0008006" key="3">
    <source>
        <dbReference type="Google" id="ProtNLM"/>
    </source>
</evidence>
<evidence type="ECO:0000313" key="1">
    <source>
        <dbReference type="EMBL" id="KYN14912.1"/>
    </source>
</evidence>
<sequence length="132" mass="14917">MGKHAYNCLRLIFPQLPSIQTLQSALHSIPISPGLNPFILKHLDSVAKKTSIKESVCILAMKRNVEKKPELGNQEIVHLYDPPHLLKGIRNNLLNKDLVLDTMETNIKTASWDVITKVVQYNPLTNVVRKIT</sequence>
<dbReference type="EMBL" id="KQ980644">
    <property type="protein sequence ID" value="KYN14912.1"/>
    <property type="molecule type" value="Genomic_DNA"/>
</dbReference>
<dbReference type="AlphaFoldDB" id="A0A151J0D4"/>
<dbReference type="Proteomes" id="UP000078492">
    <property type="component" value="Unassembled WGS sequence"/>
</dbReference>
<reference evidence="1 2" key="1">
    <citation type="submission" date="2015-09" db="EMBL/GenBank/DDBJ databases">
        <title>Trachymyrmex cornetzi WGS genome.</title>
        <authorList>
            <person name="Nygaard S."/>
            <person name="Hu H."/>
            <person name="Boomsma J."/>
            <person name="Zhang G."/>
        </authorList>
    </citation>
    <scope>NUCLEOTIDE SEQUENCE [LARGE SCALE GENOMIC DNA]</scope>
    <source>
        <strain evidence="1">Tcor2-1</strain>
        <tissue evidence="1">Whole body</tissue>
    </source>
</reference>
<name>A0A151J0D4_9HYME</name>
<keyword evidence="2" id="KW-1185">Reference proteome</keyword>
<accession>A0A151J0D4</accession>
<proteinExistence type="predicted"/>
<evidence type="ECO:0000313" key="2">
    <source>
        <dbReference type="Proteomes" id="UP000078492"/>
    </source>
</evidence>